<evidence type="ECO:0000313" key="4">
    <source>
        <dbReference type="Proteomes" id="UP000826234"/>
    </source>
</evidence>
<keyword evidence="1" id="KW-0175">Coiled coil</keyword>
<organism evidence="3 4">
    <name type="scientific">Phrynosoma platyrhinos</name>
    <name type="common">Desert horned lizard</name>
    <dbReference type="NCBI Taxonomy" id="52577"/>
    <lineage>
        <taxon>Eukaryota</taxon>
        <taxon>Metazoa</taxon>
        <taxon>Chordata</taxon>
        <taxon>Craniata</taxon>
        <taxon>Vertebrata</taxon>
        <taxon>Euteleostomi</taxon>
        <taxon>Lepidosauria</taxon>
        <taxon>Squamata</taxon>
        <taxon>Bifurcata</taxon>
        <taxon>Unidentata</taxon>
        <taxon>Episquamata</taxon>
        <taxon>Toxicofera</taxon>
        <taxon>Iguania</taxon>
        <taxon>Phrynosomatidae</taxon>
        <taxon>Phrynosomatinae</taxon>
        <taxon>Phrynosoma</taxon>
    </lineage>
</organism>
<gene>
    <name evidence="3" type="ORF">JD844_032990</name>
</gene>
<evidence type="ECO:0000256" key="1">
    <source>
        <dbReference type="ARBA" id="ARBA00023054"/>
    </source>
</evidence>
<name>A0ABQ7T5I0_PHRPL</name>
<dbReference type="PANTHER" id="PTHR23166">
    <property type="entry name" value="FILAMIN/GPBP-INTERACTING PROTEIN"/>
    <property type="match status" value="1"/>
</dbReference>
<dbReference type="InterPro" id="IPR050719">
    <property type="entry name" value="Cortactin-Actin_Reg"/>
</dbReference>
<feature type="domain" description="Cortactin-binding protein-2 N-terminal" evidence="2">
    <location>
        <begin position="59"/>
        <end position="180"/>
    </location>
</feature>
<dbReference type="InterPro" id="IPR019131">
    <property type="entry name" value="Cortactin-binding_p2_N"/>
</dbReference>
<reference evidence="3 4" key="1">
    <citation type="journal article" date="2022" name="Gigascience">
        <title>A chromosome-level genome assembly and annotation of the desert horned lizard, Phrynosoma platyrhinos, provides insight into chromosomal rearrangements among reptiles.</title>
        <authorList>
            <person name="Koochekian N."/>
            <person name="Ascanio A."/>
            <person name="Farleigh K."/>
            <person name="Card D.C."/>
            <person name="Schield D.R."/>
            <person name="Castoe T.A."/>
            <person name="Jezkova T."/>
        </authorList>
    </citation>
    <scope>NUCLEOTIDE SEQUENCE [LARGE SCALE GENOMIC DNA]</scope>
    <source>
        <strain evidence="3">NK-2021</strain>
    </source>
</reference>
<evidence type="ECO:0000259" key="2">
    <source>
        <dbReference type="Pfam" id="PF09727"/>
    </source>
</evidence>
<dbReference type="EMBL" id="JAIPUX010001232">
    <property type="protein sequence ID" value="KAH0625000.1"/>
    <property type="molecule type" value="Genomic_DNA"/>
</dbReference>
<dbReference type="Pfam" id="PF09727">
    <property type="entry name" value="CortBP2"/>
    <property type="match status" value="1"/>
</dbReference>
<proteinExistence type="predicted"/>
<accession>A0ABQ7T5I0</accession>
<protein>
    <recommendedName>
        <fullName evidence="2">Cortactin-binding protein-2 N-terminal domain-containing protein</fullName>
    </recommendedName>
</protein>
<keyword evidence="4" id="KW-1185">Reference proteome</keyword>
<comment type="caution">
    <text evidence="3">The sequence shown here is derived from an EMBL/GenBank/DDBJ whole genome shotgun (WGS) entry which is preliminary data.</text>
</comment>
<dbReference type="PANTHER" id="PTHR23166:SF4">
    <property type="entry name" value="FILAMIN A-INTERACTING PROTEIN 1-LIKE"/>
    <property type="match status" value="1"/>
</dbReference>
<evidence type="ECO:0000313" key="3">
    <source>
        <dbReference type="EMBL" id="KAH0625000.1"/>
    </source>
</evidence>
<dbReference type="Proteomes" id="UP000826234">
    <property type="component" value="Unassembled WGS sequence"/>
</dbReference>
<sequence>MDTIHSLCSACLKMHLEIALTTKHEEKRYLEMPSINSTTKNSSKLNDCQQMLNDTHTDEDEKEAQDEVIGVLKAEKINLALLEAQYGFVTPKKVLEALQRDAIQAKATLWQEDIYEKPMGELDKVMEKHKESHRRMLEQLLMVEKSHRQTLYDLEDEKRKHAEYMEKSDEFTNLLEQEQESSVHGMDDVAITFMLLDLLHLLLHLQKAVMWVKGMTEFLLVE</sequence>